<dbReference type="InterPro" id="IPR014603">
    <property type="entry name" value="Formate_DH_Fe-S_su"/>
</dbReference>
<feature type="domain" description="4Fe-4S ferredoxin-type" evidence="9">
    <location>
        <begin position="113"/>
        <end position="142"/>
    </location>
</feature>
<dbReference type="Pfam" id="PF12800">
    <property type="entry name" value="Fer4_4"/>
    <property type="match status" value="1"/>
</dbReference>
<feature type="binding site" evidence="7">
    <location>
        <position position="98"/>
    </location>
    <ligand>
        <name>[4Fe-4S] cluster</name>
        <dbReference type="ChEBI" id="CHEBI:49883"/>
        <label>3</label>
    </ligand>
</feature>
<dbReference type="InterPro" id="IPR017900">
    <property type="entry name" value="4Fe4S_Fe_S_CS"/>
</dbReference>
<evidence type="ECO:0000256" key="8">
    <source>
        <dbReference type="SAM" id="Phobius"/>
    </source>
</evidence>
<feature type="binding site" evidence="7">
    <location>
        <position position="128"/>
    </location>
    <ligand>
        <name>[4Fe-4S] cluster</name>
        <dbReference type="ChEBI" id="CHEBI:49883"/>
        <label>4</label>
    </ligand>
</feature>
<proteinExistence type="predicted"/>
<dbReference type="GO" id="GO:0046872">
    <property type="term" value="F:metal ion binding"/>
    <property type="evidence" value="ECO:0007669"/>
    <property type="project" value="UniProtKB-KW"/>
</dbReference>
<evidence type="ECO:0000256" key="6">
    <source>
        <dbReference type="ARBA" id="ARBA00023014"/>
    </source>
</evidence>
<keyword evidence="3 7" id="KW-0479">Metal-binding</keyword>
<evidence type="ECO:0000256" key="4">
    <source>
        <dbReference type="ARBA" id="ARBA00022737"/>
    </source>
</evidence>
<evidence type="ECO:0000313" key="10">
    <source>
        <dbReference type="EMBL" id="TGU75080.1"/>
    </source>
</evidence>
<dbReference type="PIRSF" id="PIRSF036298">
    <property type="entry name" value="FDH_4Fe4S"/>
    <property type="match status" value="1"/>
</dbReference>
<feature type="binding site" evidence="7">
    <location>
        <position position="22"/>
    </location>
    <ligand>
        <name>[4Fe-4S] cluster</name>
        <dbReference type="ChEBI" id="CHEBI:49883"/>
        <label>2</label>
    </ligand>
</feature>
<keyword evidence="11" id="KW-1185">Reference proteome</keyword>
<evidence type="ECO:0000256" key="7">
    <source>
        <dbReference type="PIRSR" id="PIRSR036298-50"/>
    </source>
</evidence>
<dbReference type="AlphaFoldDB" id="A0A4S1CP20"/>
<evidence type="ECO:0000256" key="1">
    <source>
        <dbReference type="ARBA" id="ARBA00004196"/>
    </source>
</evidence>
<feature type="binding site" evidence="7">
    <location>
        <position position="149"/>
    </location>
    <ligand>
        <name>[4Fe-4S] cluster</name>
        <dbReference type="ChEBI" id="CHEBI:49883"/>
        <label>2</label>
    </ligand>
</feature>
<evidence type="ECO:0000256" key="3">
    <source>
        <dbReference type="ARBA" id="ARBA00022723"/>
    </source>
</evidence>
<organism evidence="10 11">
    <name type="scientific">Geomonas terrae</name>
    <dbReference type="NCBI Taxonomy" id="2562681"/>
    <lineage>
        <taxon>Bacteria</taxon>
        <taxon>Pseudomonadati</taxon>
        <taxon>Thermodesulfobacteriota</taxon>
        <taxon>Desulfuromonadia</taxon>
        <taxon>Geobacterales</taxon>
        <taxon>Geobacteraceae</taxon>
        <taxon>Geomonas</taxon>
    </lineage>
</organism>
<protein>
    <submittedName>
        <fullName evidence="10">4Fe-4S dicluster domain-containing protein</fullName>
    </submittedName>
</protein>
<feature type="domain" description="4Fe-4S ferredoxin-type" evidence="9">
    <location>
        <begin position="81"/>
        <end position="112"/>
    </location>
</feature>
<dbReference type="RefSeq" id="WP_135869390.1">
    <property type="nucleotide sequence ID" value="NZ_SRSC01000001.1"/>
</dbReference>
<feature type="binding site" evidence="7">
    <location>
        <position position="15"/>
    </location>
    <ligand>
        <name>[4Fe-4S] cluster</name>
        <dbReference type="ChEBI" id="CHEBI:49883"/>
        <label>1</label>
    </ligand>
</feature>
<dbReference type="Gene3D" id="3.30.70.20">
    <property type="match status" value="2"/>
</dbReference>
<feature type="binding site" evidence="7">
    <location>
        <position position="125"/>
    </location>
    <ligand>
        <name>[4Fe-4S] cluster</name>
        <dbReference type="ChEBI" id="CHEBI:49883"/>
        <label>4</label>
    </ligand>
</feature>
<keyword evidence="8" id="KW-1133">Transmembrane helix</keyword>
<feature type="binding site" evidence="7">
    <location>
        <position position="152"/>
    </location>
    <ligand>
        <name>[4Fe-4S] cluster</name>
        <dbReference type="ChEBI" id="CHEBI:49883"/>
        <label>2</label>
    </ligand>
</feature>
<feature type="binding site" evidence="7">
    <location>
        <position position="102"/>
    </location>
    <ligand>
        <name>[4Fe-4S] cluster</name>
        <dbReference type="ChEBI" id="CHEBI:49883"/>
        <label>4</label>
    </ligand>
</feature>
<reference evidence="10 11" key="1">
    <citation type="submission" date="2019-04" db="EMBL/GenBank/DDBJ databases">
        <title>Geobacter oryzae sp. nov., ferric-reducing bacteria isolated from paddy soil.</title>
        <authorList>
            <person name="Xu Z."/>
            <person name="Masuda Y."/>
            <person name="Itoh H."/>
            <person name="Senoo K."/>
        </authorList>
    </citation>
    <scope>NUCLEOTIDE SEQUENCE [LARGE SCALE GENOMIC DNA]</scope>
    <source>
        <strain evidence="10 11">Red111</strain>
    </source>
</reference>
<dbReference type="PANTHER" id="PTHR43545:SF1">
    <property type="entry name" value="HYDROGENASE-2 OPERON PROTEIN HYBA"/>
    <property type="match status" value="1"/>
</dbReference>
<keyword evidence="4" id="KW-0677">Repeat</keyword>
<feature type="binding site" evidence="7">
    <location>
        <position position="93"/>
    </location>
    <ligand>
        <name>[4Fe-4S] cluster</name>
        <dbReference type="ChEBI" id="CHEBI:49883"/>
        <label>3</label>
    </ligand>
</feature>
<sequence>MAKGMFVDTTICTGCKACQVACKQWNGLSAEPAHFGKRSGVPYPVADNFTGDSYDNTGTLSATDWRHVRFIEQIDESRREKRWLFSSDSCKHCSDAGCLNACPTKAIVRTDLGNVVVQQETCIGCKFCIPSCPYGVISFSEETGTAHKCTLCNDRIHNGLGTACAKACPTGSIRFGELADLKKRADARLAQLKGKGEQARIYGYEEADGLKVFYLFADRPKVYGQPEDPVVPQRRLVLCSLVTILTALGVGAAALVNFRERLNGKDEEESHES</sequence>
<feature type="domain" description="4Fe-4S ferredoxin-type" evidence="9">
    <location>
        <begin position="3"/>
        <end position="33"/>
    </location>
</feature>
<name>A0A4S1CP20_9BACT</name>
<dbReference type="Pfam" id="PF13247">
    <property type="entry name" value="Fer4_11"/>
    <property type="match status" value="1"/>
</dbReference>
<evidence type="ECO:0000256" key="2">
    <source>
        <dbReference type="ARBA" id="ARBA00022485"/>
    </source>
</evidence>
<keyword evidence="2 7" id="KW-0004">4Fe-4S</keyword>
<comment type="cofactor">
    <cofactor evidence="7">
        <name>[4Fe-4S] cluster</name>
        <dbReference type="ChEBI" id="CHEBI:49883"/>
    </cofactor>
    <text evidence="7">Binds 4 [4Fe-4S] clusters per subunit.</text>
</comment>
<dbReference type="PANTHER" id="PTHR43545">
    <property type="entry name" value="FORMATE DEHYDROGENASE, NITRATE-INDUCIBLE, IRON-SULFUR SUBUNIT"/>
    <property type="match status" value="1"/>
</dbReference>
<dbReference type="SUPFAM" id="SSF54862">
    <property type="entry name" value="4Fe-4S ferredoxins"/>
    <property type="match status" value="1"/>
</dbReference>
<comment type="caution">
    <text evidence="10">The sequence shown here is derived from an EMBL/GenBank/DDBJ whole genome shotgun (WGS) entry which is preliminary data.</text>
</comment>
<feature type="binding site" evidence="7">
    <location>
        <position position="122"/>
    </location>
    <ligand>
        <name>[4Fe-4S] cluster</name>
        <dbReference type="ChEBI" id="CHEBI:49883"/>
        <label>4</label>
    </ligand>
</feature>
<feature type="binding site" evidence="7">
    <location>
        <position position="90"/>
    </location>
    <ligand>
        <name>[4Fe-4S] cluster</name>
        <dbReference type="ChEBI" id="CHEBI:49883"/>
        <label>3</label>
    </ligand>
</feature>
<dbReference type="Proteomes" id="UP000306416">
    <property type="component" value="Unassembled WGS sequence"/>
</dbReference>
<dbReference type="GO" id="GO:0045333">
    <property type="term" value="P:cellular respiration"/>
    <property type="evidence" value="ECO:0007669"/>
    <property type="project" value="InterPro"/>
</dbReference>
<feature type="binding site" evidence="7">
    <location>
        <position position="168"/>
    </location>
    <ligand>
        <name>[4Fe-4S] cluster</name>
        <dbReference type="ChEBI" id="CHEBI:49883"/>
        <label>1</label>
    </ligand>
</feature>
<evidence type="ECO:0000256" key="5">
    <source>
        <dbReference type="ARBA" id="ARBA00023004"/>
    </source>
</evidence>
<feature type="binding site" evidence="7">
    <location>
        <position position="18"/>
    </location>
    <ligand>
        <name>[4Fe-4S] cluster</name>
        <dbReference type="ChEBI" id="CHEBI:49883"/>
        <label>1</label>
    </ligand>
</feature>
<keyword evidence="8" id="KW-0812">Transmembrane</keyword>
<dbReference type="GO" id="GO:0051539">
    <property type="term" value="F:4 iron, 4 sulfur cluster binding"/>
    <property type="evidence" value="ECO:0007669"/>
    <property type="project" value="UniProtKB-KW"/>
</dbReference>
<dbReference type="InterPro" id="IPR017896">
    <property type="entry name" value="4Fe4S_Fe-S-bd"/>
</dbReference>
<dbReference type="GO" id="GO:0030313">
    <property type="term" value="C:cell envelope"/>
    <property type="evidence" value="ECO:0007669"/>
    <property type="project" value="UniProtKB-SubCell"/>
</dbReference>
<feature type="transmembrane region" description="Helical" evidence="8">
    <location>
        <begin position="235"/>
        <end position="256"/>
    </location>
</feature>
<accession>A0A4S1CP20</accession>
<keyword evidence="6 7" id="KW-0411">Iron-sulfur</keyword>
<keyword evidence="5 7" id="KW-0408">Iron</keyword>
<dbReference type="EMBL" id="SRSC01000001">
    <property type="protein sequence ID" value="TGU75080.1"/>
    <property type="molecule type" value="Genomic_DNA"/>
</dbReference>
<dbReference type="GO" id="GO:0015944">
    <property type="term" value="P:formate oxidation"/>
    <property type="evidence" value="ECO:0007669"/>
    <property type="project" value="InterPro"/>
</dbReference>
<dbReference type="PROSITE" id="PS51379">
    <property type="entry name" value="4FE4S_FER_2"/>
    <property type="match status" value="3"/>
</dbReference>
<evidence type="ECO:0000259" key="9">
    <source>
        <dbReference type="PROSITE" id="PS51379"/>
    </source>
</evidence>
<keyword evidence="8" id="KW-0472">Membrane</keyword>
<feature type="binding site" evidence="7">
    <location>
        <position position="12"/>
    </location>
    <ligand>
        <name>[4Fe-4S] cluster</name>
        <dbReference type="ChEBI" id="CHEBI:49883"/>
        <label>1</label>
    </ligand>
</feature>
<gene>
    <name evidence="10" type="ORF">E4633_06390</name>
</gene>
<feature type="binding site" evidence="7">
    <location>
        <position position="164"/>
    </location>
    <ligand>
        <name>[4Fe-4S] cluster</name>
        <dbReference type="ChEBI" id="CHEBI:49883"/>
        <label>2</label>
    </ligand>
</feature>
<dbReference type="PROSITE" id="PS00198">
    <property type="entry name" value="4FE4S_FER_1"/>
    <property type="match status" value="1"/>
</dbReference>
<comment type="subcellular location">
    <subcellularLocation>
        <location evidence="1">Cell envelope</location>
    </subcellularLocation>
</comment>
<evidence type="ECO:0000313" key="11">
    <source>
        <dbReference type="Proteomes" id="UP000306416"/>
    </source>
</evidence>
<feature type="binding site" evidence="7">
    <location>
        <position position="132"/>
    </location>
    <ligand>
        <name>[4Fe-4S] cluster</name>
        <dbReference type="ChEBI" id="CHEBI:49883"/>
        <label>3</label>
    </ligand>
</feature>
<dbReference type="InterPro" id="IPR051555">
    <property type="entry name" value="FDH_Electron_Transfer_Unit"/>
</dbReference>